<accession>A0ABT9FC33</accession>
<reference evidence="5" key="1">
    <citation type="submission" date="2023-07" db="EMBL/GenBank/DDBJ databases">
        <title>Genome content predicts the carbon catabolic preferences of heterotrophic bacteria.</title>
        <authorList>
            <person name="Gralka M."/>
        </authorList>
    </citation>
    <scope>NUCLEOTIDE SEQUENCE</scope>
    <source>
        <strain evidence="5">4G09</strain>
    </source>
</reference>
<evidence type="ECO:0000256" key="4">
    <source>
        <dbReference type="ARBA" id="ARBA00023143"/>
    </source>
</evidence>
<keyword evidence="6" id="KW-1185">Reference proteome</keyword>
<evidence type="ECO:0000313" key="5">
    <source>
        <dbReference type="EMBL" id="MDP2564339.1"/>
    </source>
</evidence>
<sequence length="95" mass="10271">MISTVTPLAFQPLAQSIVPEKAATGGSVFSQVLKNLDGKVNASAEMKKKYLQGDSDVSLTEVMVTSQAAKLDMAYALEVRNSLTETYRDVMNMPV</sequence>
<dbReference type="PANTHER" id="PTHR34653:SF1">
    <property type="entry name" value="FLAGELLAR HOOK-BASAL BODY COMPLEX PROTEIN FLIE"/>
    <property type="match status" value="1"/>
</dbReference>
<protein>
    <recommendedName>
        <fullName evidence="3">Flagellar hook-basal body complex protein FliE</fullName>
    </recommendedName>
</protein>
<dbReference type="InterPro" id="IPR001624">
    <property type="entry name" value="FliE"/>
</dbReference>
<evidence type="ECO:0000256" key="2">
    <source>
        <dbReference type="ARBA" id="ARBA00009272"/>
    </source>
</evidence>
<dbReference type="EMBL" id="JAUYVT010000004">
    <property type="protein sequence ID" value="MDP2564339.1"/>
    <property type="molecule type" value="Genomic_DNA"/>
</dbReference>
<dbReference type="Proteomes" id="UP001177212">
    <property type="component" value="Unassembled WGS sequence"/>
</dbReference>
<evidence type="ECO:0000313" key="6">
    <source>
        <dbReference type="Proteomes" id="UP001177212"/>
    </source>
</evidence>
<dbReference type="PANTHER" id="PTHR34653">
    <property type="match status" value="1"/>
</dbReference>
<comment type="subcellular location">
    <subcellularLocation>
        <location evidence="1">Bacterial flagellum basal body</location>
    </subcellularLocation>
</comment>
<gene>
    <name evidence="5" type="ORF">Q8W34_06815</name>
</gene>
<dbReference type="Pfam" id="PF02049">
    <property type="entry name" value="FliE"/>
    <property type="match status" value="1"/>
</dbReference>
<proteinExistence type="inferred from homology"/>
<dbReference type="RefSeq" id="WP_305471620.1">
    <property type="nucleotide sequence ID" value="NZ_JAUYVT010000004.1"/>
</dbReference>
<comment type="caution">
    <text evidence="5">The sequence shown here is derived from an EMBL/GenBank/DDBJ whole genome shotgun (WGS) entry which is preliminary data.</text>
</comment>
<keyword evidence="5" id="KW-0969">Cilium</keyword>
<evidence type="ECO:0000256" key="1">
    <source>
        <dbReference type="ARBA" id="ARBA00004117"/>
    </source>
</evidence>
<name>A0ABT9FC33_9GAMM</name>
<evidence type="ECO:0000256" key="3">
    <source>
        <dbReference type="ARBA" id="ARBA00018024"/>
    </source>
</evidence>
<keyword evidence="5" id="KW-0966">Cell projection</keyword>
<comment type="similarity">
    <text evidence="2">Belongs to the FliE family.</text>
</comment>
<keyword evidence="5" id="KW-0282">Flagellum</keyword>
<keyword evidence="4" id="KW-0975">Bacterial flagellum</keyword>
<organism evidence="5 6">
    <name type="scientific">Pseudoalteromonas marina</name>
    <dbReference type="NCBI Taxonomy" id="267375"/>
    <lineage>
        <taxon>Bacteria</taxon>
        <taxon>Pseudomonadati</taxon>
        <taxon>Pseudomonadota</taxon>
        <taxon>Gammaproteobacteria</taxon>
        <taxon>Alteromonadales</taxon>
        <taxon>Pseudoalteromonadaceae</taxon>
        <taxon>Pseudoalteromonas</taxon>
    </lineage>
</organism>